<keyword evidence="2" id="KW-0687">Ribonucleoprotein</keyword>
<dbReference type="EMBL" id="MK231134">
    <property type="protein sequence ID" value="QFV17028.1"/>
    <property type="molecule type" value="Genomic_DNA"/>
</dbReference>
<geneLocation type="chloroplast" evidence="2"/>
<accession>A0A5P9RUI1</accession>
<evidence type="ECO:0000313" key="2">
    <source>
        <dbReference type="EMBL" id="QFV17203.1"/>
    </source>
</evidence>
<dbReference type="GO" id="GO:0005840">
    <property type="term" value="C:ribosome"/>
    <property type="evidence" value="ECO:0007669"/>
    <property type="project" value="UniProtKB-KW"/>
</dbReference>
<name>A0A5P9RUI1_CYAME</name>
<proteinExistence type="predicted"/>
<keyword evidence="2" id="KW-0934">Plastid</keyword>
<dbReference type="AlphaFoldDB" id="A0A5P9RUI1"/>
<dbReference type="EMBL" id="MK231135">
    <property type="protein sequence ID" value="QFV17203.1"/>
    <property type="molecule type" value="Genomic_DNA"/>
</dbReference>
<reference evidence="1" key="1">
    <citation type="submission" date="2018-11" db="EMBL/GenBank/DDBJ databases">
        <title>Complete Plastid Genome of Cyanidioschyzon merolae Isolate 5508.</title>
        <authorList>
            <person name="Bi G."/>
        </authorList>
    </citation>
    <scope>NUCLEOTIDE SEQUENCE</scope>
    <source>
        <strain evidence="1">5508</strain>
    </source>
</reference>
<reference evidence="2" key="2">
    <citation type="submission" date="2018-11" db="EMBL/GenBank/DDBJ databases">
        <title>Complete Plastid Genome of Cyanidioschyzon merolae Isolate 5578.</title>
        <authorList>
            <person name="Bi G."/>
        </authorList>
    </citation>
    <scope>NUCLEOTIDE SEQUENCE</scope>
</reference>
<keyword evidence="2" id="KW-0689">Ribosomal protein</keyword>
<organism evidence="2">
    <name type="scientific">Cyanidioschyzon merolae</name>
    <name type="common">Red alga</name>
    <dbReference type="NCBI Taxonomy" id="45157"/>
    <lineage>
        <taxon>Eukaryota</taxon>
        <taxon>Rhodophyta</taxon>
        <taxon>Bangiophyceae</taxon>
        <taxon>Cyanidiales</taxon>
        <taxon>Cyanidiaceae</taxon>
        <taxon>Cyanidioschyzon</taxon>
    </lineage>
</organism>
<evidence type="ECO:0000313" key="1">
    <source>
        <dbReference type="EMBL" id="QFV17028.1"/>
    </source>
</evidence>
<protein>
    <submittedName>
        <fullName evidence="2">50S ribosomal protein L29</fullName>
    </submittedName>
</protein>
<sequence>MQEQQREQQLRLAIERMIWRKSLKQSWKPHEYKKLRHQLAQLLTKS</sequence>
<keyword evidence="2" id="KW-0150">Chloroplast</keyword>
<gene>
    <name evidence="2" type="primary">rpl29</name>
</gene>